<dbReference type="GO" id="GO:0016020">
    <property type="term" value="C:membrane"/>
    <property type="evidence" value="ECO:0007669"/>
    <property type="project" value="InterPro"/>
</dbReference>
<dbReference type="GO" id="GO:0140359">
    <property type="term" value="F:ABC-type transporter activity"/>
    <property type="evidence" value="ECO:0007669"/>
    <property type="project" value="InterPro"/>
</dbReference>
<dbReference type="RefSeq" id="WP_226607478.1">
    <property type="nucleotide sequence ID" value="NZ_JAJAQI010000011.1"/>
</dbReference>
<evidence type="ECO:0000313" key="13">
    <source>
        <dbReference type="Proteomes" id="UP001139311"/>
    </source>
</evidence>
<evidence type="ECO:0000256" key="4">
    <source>
        <dbReference type="ARBA" id="ARBA00022519"/>
    </source>
</evidence>
<dbReference type="InterPro" id="IPR003593">
    <property type="entry name" value="AAA+_ATPase"/>
</dbReference>
<accession>A0A9X1ICM6</accession>
<dbReference type="PANTHER" id="PTHR43514">
    <property type="entry name" value="ABC TRANSPORTER I FAMILY MEMBER 10"/>
    <property type="match status" value="1"/>
</dbReference>
<dbReference type="Pfam" id="PF03459">
    <property type="entry name" value="TOBE"/>
    <property type="match status" value="1"/>
</dbReference>
<dbReference type="InterPro" id="IPR005116">
    <property type="entry name" value="Transp-assoc_OB_typ1"/>
</dbReference>
<evidence type="ECO:0000259" key="10">
    <source>
        <dbReference type="PROSITE" id="PS50893"/>
    </source>
</evidence>
<keyword evidence="6 12" id="KW-0067">ATP-binding</keyword>
<keyword evidence="8" id="KW-0472">Membrane</keyword>
<dbReference type="GO" id="GO:0016887">
    <property type="term" value="F:ATP hydrolysis activity"/>
    <property type="evidence" value="ECO:0007669"/>
    <property type="project" value="InterPro"/>
</dbReference>
<dbReference type="Gene3D" id="3.40.50.300">
    <property type="entry name" value="P-loop containing nucleotide triphosphate hydrolases"/>
    <property type="match status" value="1"/>
</dbReference>
<evidence type="ECO:0000256" key="1">
    <source>
        <dbReference type="ARBA" id="ARBA00022448"/>
    </source>
</evidence>
<gene>
    <name evidence="12" type="primary">modC</name>
    <name evidence="12" type="ORF">LHA35_09455</name>
</gene>
<keyword evidence="2" id="KW-1003">Cell membrane</keyword>
<protein>
    <submittedName>
        <fullName evidence="12">Molybdenum ABC transporter ATP-binding protein</fullName>
    </submittedName>
</protein>
<dbReference type="EMBL" id="JAJAQI010000011">
    <property type="protein sequence ID" value="MCB4821957.1"/>
    <property type="molecule type" value="Genomic_DNA"/>
</dbReference>
<evidence type="ECO:0000259" key="11">
    <source>
        <dbReference type="PROSITE" id="PS51866"/>
    </source>
</evidence>
<dbReference type="InterPro" id="IPR027417">
    <property type="entry name" value="P-loop_NTPase"/>
</dbReference>
<keyword evidence="13" id="KW-1185">Reference proteome</keyword>
<dbReference type="Gene3D" id="2.40.50.100">
    <property type="match status" value="1"/>
</dbReference>
<keyword evidence="5" id="KW-0547">Nucleotide-binding</keyword>
<dbReference type="InterPro" id="IPR017871">
    <property type="entry name" value="ABC_transporter-like_CS"/>
</dbReference>
<dbReference type="Proteomes" id="UP001139311">
    <property type="component" value="Unassembled WGS sequence"/>
</dbReference>
<dbReference type="PROSITE" id="PS51866">
    <property type="entry name" value="MOP"/>
    <property type="match status" value="1"/>
</dbReference>
<keyword evidence="3 9" id="KW-0500">Molybdenum</keyword>
<evidence type="ECO:0000256" key="3">
    <source>
        <dbReference type="ARBA" id="ARBA00022505"/>
    </source>
</evidence>
<dbReference type="SMART" id="SM00382">
    <property type="entry name" value="AAA"/>
    <property type="match status" value="1"/>
</dbReference>
<reference evidence="12" key="1">
    <citation type="submission" date="2021-10" db="EMBL/GenBank/DDBJ databases">
        <title>Roseicella aerolatum sp. nov., isolated from aerosols of e-waste dismantling site.</title>
        <authorList>
            <person name="Qin T."/>
        </authorList>
    </citation>
    <scope>NUCLEOTIDE SEQUENCE</scope>
    <source>
        <strain evidence="12">GB24</strain>
    </source>
</reference>
<dbReference type="PROSITE" id="PS00211">
    <property type="entry name" value="ABC_TRANSPORTER_1"/>
    <property type="match status" value="1"/>
</dbReference>
<evidence type="ECO:0000256" key="2">
    <source>
        <dbReference type="ARBA" id="ARBA00022475"/>
    </source>
</evidence>
<evidence type="ECO:0000256" key="5">
    <source>
        <dbReference type="ARBA" id="ARBA00022741"/>
    </source>
</evidence>
<keyword evidence="1" id="KW-0813">Transport</keyword>
<sequence length="388" mass="40723">MLEVALRHRFGGAGSWRAPRQDGFALEAGFTGPARGVTALFGPSGCGKSTILAAVAGLLRPAEGRVALDGTALLDTARGIALPPERRRCGVVFQDARLFPHLSVETNLRYGLRRAPAGAGGPGFGEVVALLGIGPLLARRPGTLSGGERQRVALGRALLSRPRLLLMDEPLAALDHARRAEVLPFLARLRTAAQVPILYVTHAIEEMDALADHLVLLDHGRVLAEGPAEALSTRTDLPLAARRDAGALLPCRIEAHDAERGLTRVGFAGGVLLVPLREEPPGTPARVRLRARDVAVATEAPRGLSTQNVLPAVLAGIEPAPHPQEVFLRLALGPSLLLSRVTRDSAGRLGLRPGMPLWAVIKAVTFDHALAAPEGRGEATPPRGGAGA</sequence>
<name>A0A9X1ICM6_9PROT</name>
<dbReference type="PANTHER" id="PTHR43514:SF4">
    <property type="entry name" value="ABC TRANSPORTER I FAMILY MEMBER 10"/>
    <property type="match status" value="1"/>
</dbReference>
<keyword evidence="4" id="KW-0997">Cell inner membrane</keyword>
<evidence type="ECO:0000256" key="8">
    <source>
        <dbReference type="ARBA" id="ARBA00023136"/>
    </source>
</evidence>
<evidence type="ECO:0000256" key="6">
    <source>
        <dbReference type="ARBA" id="ARBA00022840"/>
    </source>
</evidence>
<evidence type="ECO:0000256" key="7">
    <source>
        <dbReference type="ARBA" id="ARBA00022967"/>
    </source>
</evidence>
<feature type="domain" description="ABC transporter" evidence="10">
    <location>
        <begin position="10"/>
        <end position="244"/>
    </location>
</feature>
<dbReference type="InterPro" id="IPR011868">
    <property type="entry name" value="ModC_ABC_ATP-bd"/>
</dbReference>
<dbReference type="InterPro" id="IPR008995">
    <property type="entry name" value="Mo/tungstate-bd_C_term_dom"/>
</dbReference>
<dbReference type="InterPro" id="IPR050334">
    <property type="entry name" value="Molybdenum_import_ModC"/>
</dbReference>
<organism evidence="12 13">
    <name type="scientific">Roseicella aerolata</name>
    <dbReference type="NCBI Taxonomy" id="2883479"/>
    <lineage>
        <taxon>Bacteria</taxon>
        <taxon>Pseudomonadati</taxon>
        <taxon>Pseudomonadota</taxon>
        <taxon>Alphaproteobacteria</taxon>
        <taxon>Acetobacterales</taxon>
        <taxon>Roseomonadaceae</taxon>
        <taxon>Roseicella</taxon>
    </lineage>
</organism>
<dbReference type="GO" id="GO:0015098">
    <property type="term" value="F:molybdate ion transmembrane transporter activity"/>
    <property type="evidence" value="ECO:0007669"/>
    <property type="project" value="InterPro"/>
</dbReference>
<dbReference type="GO" id="GO:0005524">
    <property type="term" value="F:ATP binding"/>
    <property type="evidence" value="ECO:0007669"/>
    <property type="project" value="UniProtKB-KW"/>
</dbReference>
<evidence type="ECO:0000256" key="9">
    <source>
        <dbReference type="PROSITE-ProRule" id="PRU01213"/>
    </source>
</evidence>
<dbReference type="InterPro" id="IPR003439">
    <property type="entry name" value="ABC_transporter-like_ATP-bd"/>
</dbReference>
<dbReference type="InterPro" id="IPR004606">
    <property type="entry name" value="Mop_domain"/>
</dbReference>
<keyword evidence="7" id="KW-1278">Translocase</keyword>
<evidence type="ECO:0000313" key="12">
    <source>
        <dbReference type="EMBL" id="MCB4821957.1"/>
    </source>
</evidence>
<dbReference type="SUPFAM" id="SSF50331">
    <property type="entry name" value="MOP-like"/>
    <property type="match status" value="1"/>
</dbReference>
<comment type="caution">
    <text evidence="12">The sequence shown here is derived from an EMBL/GenBank/DDBJ whole genome shotgun (WGS) entry which is preliminary data.</text>
</comment>
<feature type="domain" description="Mop" evidence="11">
    <location>
        <begin position="303"/>
        <end position="370"/>
    </location>
</feature>
<dbReference type="AlphaFoldDB" id="A0A9X1ICM6"/>
<proteinExistence type="predicted"/>
<dbReference type="PROSITE" id="PS50893">
    <property type="entry name" value="ABC_TRANSPORTER_2"/>
    <property type="match status" value="1"/>
</dbReference>
<dbReference type="Pfam" id="PF00005">
    <property type="entry name" value="ABC_tran"/>
    <property type="match status" value="1"/>
</dbReference>
<dbReference type="SUPFAM" id="SSF52540">
    <property type="entry name" value="P-loop containing nucleoside triphosphate hydrolases"/>
    <property type="match status" value="1"/>
</dbReference>
<dbReference type="NCBIfam" id="TIGR02142">
    <property type="entry name" value="modC_ABC"/>
    <property type="match status" value="1"/>
</dbReference>